<dbReference type="Pfam" id="PF02620">
    <property type="entry name" value="YceD"/>
    <property type="match status" value="1"/>
</dbReference>
<protein>
    <submittedName>
        <fullName evidence="1">Unannotated protein</fullName>
    </submittedName>
</protein>
<reference evidence="1" key="1">
    <citation type="submission" date="2020-05" db="EMBL/GenBank/DDBJ databases">
        <authorList>
            <person name="Chiriac C."/>
            <person name="Salcher M."/>
            <person name="Ghai R."/>
            <person name="Kavagutti S V."/>
        </authorList>
    </citation>
    <scope>NUCLEOTIDE SEQUENCE</scope>
</reference>
<organism evidence="1">
    <name type="scientific">freshwater metagenome</name>
    <dbReference type="NCBI Taxonomy" id="449393"/>
    <lineage>
        <taxon>unclassified sequences</taxon>
        <taxon>metagenomes</taxon>
        <taxon>ecological metagenomes</taxon>
    </lineage>
</organism>
<dbReference type="EMBL" id="CAFBNC010000016">
    <property type="protein sequence ID" value="CAB4928487.1"/>
    <property type="molecule type" value="Genomic_DNA"/>
</dbReference>
<evidence type="ECO:0000313" key="1">
    <source>
        <dbReference type="EMBL" id="CAB4324367.1"/>
    </source>
</evidence>
<proteinExistence type="predicted"/>
<sequence length="176" mass="18757">MTAKPLVIGIADLRRSPGTRRKVERSVELKGLGITTAVVPEGAEISLELTLETMLPGLVASGTITVPWEGECRRCLIPVRAESIVEVREIFDPRPIDGETYPLGEDLVNLEPMIRDAVLLALPLAPLCGPDCLGPAPDLFPTGVAEDEDPAAVVAPADPRWAALADLNFDSPGDED</sequence>
<evidence type="ECO:0000313" key="2">
    <source>
        <dbReference type="EMBL" id="CAB4928487.1"/>
    </source>
</evidence>
<accession>A0A6J5YII4</accession>
<dbReference type="EMBL" id="CAEMXZ010000137">
    <property type="protein sequence ID" value="CAB4324367.1"/>
    <property type="molecule type" value="Genomic_DNA"/>
</dbReference>
<dbReference type="InterPro" id="IPR003772">
    <property type="entry name" value="YceD"/>
</dbReference>
<dbReference type="AlphaFoldDB" id="A0A6J5YII4"/>
<name>A0A6J5YII4_9ZZZZ</name>
<gene>
    <name evidence="1" type="ORF">UFOPK1392_02136</name>
    <name evidence="2" type="ORF">UFOPK3733_00522</name>
</gene>